<name>A0A1G8KVV1_9ACTN</name>
<dbReference type="AlphaFoldDB" id="A0A1G8KVV1"/>
<evidence type="ECO:0000313" key="1">
    <source>
        <dbReference type="EMBL" id="SDI47030.1"/>
    </source>
</evidence>
<gene>
    <name evidence="1" type="ORF">SAMN05421505_15515</name>
</gene>
<dbReference type="InterPro" id="IPR011009">
    <property type="entry name" value="Kinase-like_dom_sf"/>
</dbReference>
<reference evidence="1 2" key="1">
    <citation type="submission" date="2016-10" db="EMBL/GenBank/DDBJ databases">
        <authorList>
            <person name="de Groot N.N."/>
        </authorList>
    </citation>
    <scope>NUCLEOTIDE SEQUENCE [LARGE SCALE GENOMIC DNA]</scope>
    <source>
        <strain evidence="1 2">CPCC 201354</strain>
    </source>
</reference>
<protein>
    <submittedName>
        <fullName evidence="1">Phosphotransferase enzyme family protein</fullName>
    </submittedName>
</protein>
<dbReference type="GO" id="GO:0016740">
    <property type="term" value="F:transferase activity"/>
    <property type="evidence" value="ECO:0007669"/>
    <property type="project" value="UniProtKB-KW"/>
</dbReference>
<evidence type="ECO:0000313" key="2">
    <source>
        <dbReference type="Proteomes" id="UP000198923"/>
    </source>
</evidence>
<accession>A0A1G8KVV1</accession>
<dbReference type="SUPFAM" id="SSF56112">
    <property type="entry name" value="Protein kinase-like (PK-like)"/>
    <property type="match status" value="1"/>
</dbReference>
<sequence length="395" mass="42857">MIKEGTTTGPVAGSISAADLISCAARQVEDAAATLWPGEPFLVHCQVPTITGHVQRVQVGQRHLYAKLSILGVSLVSLLRGLYGPLEHVAREQRLYAARPDNLPRREADQLAFLAELGRPRVCELAGVHGAVLFTASADGPSMADVLAAAPERTADLLGEVMQELDGLRRMDRRRLPGVIEQRGIAATFARKFGGPDGDAYVRSIGEHRCPPEQRRAVVALLRASIGVLLRRRPPASPAVLVYGDLKPEHVLYPDSGQLLLLDPGLRTAWHGEDFARLVSRTLLQAVTEMDLAALGRVYSGVAVLVDQHARPMPQAQRWIRNLTALWLMDTINIMSSYLTAPPDLQLARRGAAVARQPLLVATVVHRAATALDRHHAVSVWESALARTLQAVMAA</sequence>
<organism evidence="1 2">
    <name type="scientific">Sinosporangium album</name>
    <dbReference type="NCBI Taxonomy" id="504805"/>
    <lineage>
        <taxon>Bacteria</taxon>
        <taxon>Bacillati</taxon>
        <taxon>Actinomycetota</taxon>
        <taxon>Actinomycetes</taxon>
        <taxon>Streptosporangiales</taxon>
        <taxon>Streptosporangiaceae</taxon>
        <taxon>Sinosporangium</taxon>
    </lineage>
</organism>
<dbReference type="Proteomes" id="UP000198923">
    <property type="component" value="Unassembled WGS sequence"/>
</dbReference>
<proteinExistence type="predicted"/>
<dbReference type="RefSeq" id="WP_093175951.1">
    <property type="nucleotide sequence ID" value="NZ_FNCN01000055.1"/>
</dbReference>
<keyword evidence="1" id="KW-0808">Transferase</keyword>
<dbReference type="STRING" id="504805.SAMN05421505_15515"/>
<keyword evidence="2" id="KW-1185">Reference proteome</keyword>
<dbReference type="EMBL" id="FNCN01000055">
    <property type="protein sequence ID" value="SDI47030.1"/>
    <property type="molecule type" value="Genomic_DNA"/>
</dbReference>